<protein>
    <recommendedName>
        <fullName evidence="2">Ubiquitin-like domain-containing protein</fullName>
    </recommendedName>
</protein>
<dbReference type="InterPro" id="IPR029071">
    <property type="entry name" value="Ubiquitin-like_domsf"/>
</dbReference>
<accession>A0A024VYY4</accession>
<evidence type="ECO:0000313" key="4">
    <source>
        <dbReference type="Proteomes" id="UP000030708"/>
    </source>
</evidence>
<dbReference type="SUPFAM" id="SSF54236">
    <property type="entry name" value="Ubiquitin-like"/>
    <property type="match status" value="1"/>
</dbReference>
<dbReference type="PANTHER" id="PTHR14557">
    <property type="entry name" value="PROTEIN C7ORF21"/>
    <property type="match status" value="1"/>
</dbReference>
<gene>
    <name evidence="3" type="ORF">PFTANZ_05831</name>
</gene>
<dbReference type="OrthoDB" id="376266at2759"/>
<dbReference type="Pfam" id="PF00240">
    <property type="entry name" value="ubiquitin"/>
    <property type="match status" value="1"/>
</dbReference>
<feature type="domain" description="Ubiquitin-like" evidence="2">
    <location>
        <begin position="6"/>
        <end position="66"/>
    </location>
</feature>
<dbReference type="Proteomes" id="UP000030708">
    <property type="component" value="Unassembled WGS sequence"/>
</dbReference>
<feature type="transmembrane region" description="Helical" evidence="1">
    <location>
        <begin position="191"/>
        <end position="211"/>
    </location>
</feature>
<keyword evidence="1" id="KW-1133">Transmembrane helix</keyword>
<dbReference type="PANTHER" id="PTHR14557:SF5">
    <property type="entry name" value="UBIQUITIN-LIKE DOMAIN-CONTAINING PROTEIN"/>
    <property type="match status" value="1"/>
</dbReference>
<sequence>MVFQTIKFIVLRPRGIPQNLELDINCSDYVRNIKNKLFQEDISKALNVRFIYMGKILDDKKKLEDYLNFYNQDILINNKITNILYENKKGYSTKKILNDINNTHVNTNSKENASITIHVKITESFSSSRNDTFDGKNLNTSLARLSLVMFVSLLWIYRYNYSHTFPIFSTIVLFIFTLFIGIIIFHNHIILIINILLQIIITIYQMIKYSFKKIYDHINKKLQNYYKNRKGKETKKIK</sequence>
<dbReference type="InterPro" id="IPR040352">
    <property type="entry name" value="TMUB1/2"/>
</dbReference>
<dbReference type="Gene3D" id="3.10.20.90">
    <property type="entry name" value="Phosphatidylinositol 3-kinase Catalytic Subunit, Chain A, domain 1"/>
    <property type="match status" value="1"/>
</dbReference>
<name>A0A024VYY4_PLAFA</name>
<reference evidence="3 4" key="2">
    <citation type="submission" date="2013-02" db="EMBL/GenBank/DDBJ databases">
        <title>The Genome Sequence of Plasmodium falciparum Tanzania (2000708).</title>
        <authorList>
            <consortium name="The Broad Institute Genome Sequencing Platform"/>
            <consortium name="The Broad Institute Genome Sequencing Center for Infectious Disease"/>
            <person name="Neafsey D."/>
            <person name="Cheeseman I."/>
            <person name="Volkman S."/>
            <person name="Adams J."/>
            <person name="Walker B."/>
            <person name="Young S.K."/>
            <person name="Zeng Q."/>
            <person name="Gargeya S."/>
            <person name="Fitzgerald M."/>
            <person name="Haas B."/>
            <person name="Abouelleil A."/>
            <person name="Alvarado L."/>
            <person name="Arachchi H.M."/>
            <person name="Berlin A.M."/>
            <person name="Chapman S.B."/>
            <person name="Dewar J."/>
            <person name="Goldberg J."/>
            <person name="Griggs A."/>
            <person name="Gujja S."/>
            <person name="Hansen M."/>
            <person name="Howarth C."/>
            <person name="Imamovic A."/>
            <person name="Larimer J."/>
            <person name="McCowan C."/>
            <person name="Murphy C."/>
            <person name="Neiman D."/>
            <person name="Pearson M."/>
            <person name="Priest M."/>
            <person name="Roberts A."/>
            <person name="Saif S."/>
            <person name="Shea T."/>
            <person name="Sisk P."/>
            <person name="Sykes S."/>
            <person name="Wortman J."/>
            <person name="Nusbaum C."/>
            <person name="Birren B."/>
        </authorList>
    </citation>
    <scope>NUCLEOTIDE SEQUENCE [LARGE SCALE GENOMIC DNA]</scope>
    <source>
        <strain evidence="4">Tanzania (2000708)</strain>
    </source>
</reference>
<evidence type="ECO:0000259" key="2">
    <source>
        <dbReference type="PROSITE" id="PS50053"/>
    </source>
</evidence>
<keyword evidence="1" id="KW-0812">Transmembrane</keyword>
<evidence type="ECO:0000313" key="3">
    <source>
        <dbReference type="EMBL" id="ETW33450.1"/>
    </source>
</evidence>
<reference evidence="3 4" key="1">
    <citation type="submission" date="2013-02" db="EMBL/GenBank/DDBJ databases">
        <title>The Genome Annotation of Plasmodium falciparum Tanzania (2000708).</title>
        <authorList>
            <consortium name="The Broad Institute Genome Sequencing Platform"/>
            <consortium name="The Broad Institute Genome Sequencing Center for Infectious Disease"/>
            <person name="Neafsey D."/>
            <person name="Hoffman S."/>
            <person name="Volkman S."/>
            <person name="Rosenthal P."/>
            <person name="Walker B."/>
            <person name="Young S.K."/>
            <person name="Zeng Q."/>
            <person name="Gargeya S."/>
            <person name="Fitzgerald M."/>
            <person name="Haas B."/>
            <person name="Abouelleil A."/>
            <person name="Allen A.W."/>
            <person name="Alvarado L."/>
            <person name="Arachchi H.M."/>
            <person name="Berlin A.M."/>
            <person name="Chapman S.B."/>
            <person name="Gainer-Dewar J."/>
            <person name="Goldberg J."/>
            <person name="Griggs A."/>
            <person name="Gujja S."/>
            <person name="Hansen M."/>
            <person name="Howarth C."/>
            <person name="Imamovic A."/>
            <person name="Ireland A."/>
            <person name="Larimer J."/>
            <person name="McCowan C."/>
            <person name="Murphy C."/>
            <person name="Pearson M."/>
            <person name="Poon T.W."/>
            <person name="Priest M."/>
            <person name="Roberts A."/>
            <person name="Saif S."/>
            <person name="Shea T."/>
            <person name="Sisk P."/>
            <person name="Sykes S."/>
            <person name="Wortman J."/>
            <person name="Nusbaum C."/>
            <person name="Birren B."/>
        </authorList>
    </citation>
    <scope>NUCLEOTIDE SEQUENCE [LARGE SCALE GENOMIC DNA]</scope>
    <source>
        <strain evidence="4">Tanzania (2000708)</strain>
    </source>
</reference>
<evidence type="ECO:0000256" key="1">
    <source>
        <dbReference type="SAM" id="Phobius"/>
    </source>
</evidence>
<organism evidence="3 4">
    <name type="scientific">Plasmodium falciparum Tanzania</name>
    <name type="common">2000708</name>
    <dbReference type="NCBI Taxonomy" id="1036725"/>
    <lineage>
        <taxon>Eukaryota</taxon>
        <taxon>Sar</taxon>
        <taxon>Alveolata</taxon>
        <taxon>Apicomplexa</taxon>
        <taxon>Aconoidasida</taxon>
        <taxon>Haemosporida</taxon>
        <taxon>Plasmodiidae</taxon>
        <taxon>Plasmodium</taxon>
        <taxon>Plasmodium (Laverania)</taxon>
    </lineage>
</organism>
<dbReference type="AlphaFoldDB" id="A0A024VYY4"/>
<dbReference type="GO" id="GO:0036503">
    <property type="term" value="P:ERAD pathway"/>
    <property type="evidence" value="ECO:0007669"/>
    <property type="project" value="InterPro"/>
</dbReference>
<keyword evidence="1" id="KW-0472">Membrane</keyword>
<feature type="transmembrane region" description="Helical" evidence="1">
    <location>
        <begin position="138"/>
        <end position="157"/>
    </location>
</feature>
<dbReference type="PROSITE" id="PS50053">
    <property type="entry name" value="UBIQUITIN_2"/>
    <property type="match status" value="1"/>
</dbReference>
<dbReference type="EMBL" id="KI926610">
    <property type="protein sequence ID" value="ETW33450.1"/>
    <property type="molecule type" value="Genomic_DNA"/>
</dbReference>
<dbReference type="SMR" id="A0A024VYY4"/>
<dbReference type="InterPro" id="IPR000626">
    <property type="entry name" value="Ubiquitin-like_dom"/>
</dbReference>
<proteinExistence type="predicted"/>
<feature type="transmembrane region" description="Helical" evidence="1">
    <location>
        <begin position="164"/>
        <end position="185"/>
    </location>
</feature>